<organism evidence="1 2">
    <name type="scientific">Arctium lappa</name>
    <name type="common">Greater burdock</name>
    <name type="synonym">Lappa major</name>
    <dbReference type="NCBI Taxonomy" id="4217"/>
    <lineage>
        <taxon>Eukaryota</taxon>
        <taxon>Viridiplantae</taxon>
        <taxon>Streptophyta</taxon>
        <taxon>Embryophyta</taxon>
        <taxon>Tracheophyta</taxon>
        <taxon>Spermatophyta</taxon>
        <taxon>Magnoliopsida</taxon>
        <taxon>eudicotyledons</taxon>
        <taxon>Gunneridae</taxon>
        <taxon>Pentapetalae</taxon>
        <taxon>asterids</taxon>
        <taxon>campanulids</taxon>
        <taxon>Asterales</taxon>
        <taxon>Asteraceae</taxon>
        <taxon>Carduoideae</taxon>
        <taxon>Cardueae</taxon>
        <taxon>Arctiinae</taxon>
        <taxon>Arctium</taxon>
    </lineage>
</organism>
<evidence type="ECO:0000313" key="1">
    <source>
        <dbReference type="EMBL" id="KAI3667559.1"/>
    </source>
</evidence>
<protein>
    <submittedName>
        <fullName evidence="1">Uncharacterized protein</fullName>
    </submittedName>
</protein>
<comment type="caution">
    <text evidence="1">The sequence shown here is derived from an EMBL/GenBank/DDBJ whole genome shotgun (WGS) entry which is preliminary data.</text>
</comment>
<reference evidence="1 2" key="2">
    <citation type="journal article" date="2022" name="Mol. Ecol. Resour.">
        <title>The genomes of chicory, endive, great burdock and yacon provide insights into Asteraceae paleo-polyploidization history and plant inulin production.</title>
        <authorList>
            <person name="Fan W."/>
            <person name="Wang S."/>
            <person name="Wang H."/>
            <person name="Wang A."/>
            <person name="Jiang F."/>
            <person name="Liu H."/>
            <person name="Zhao H."/>
            <person name="Xu D."/>
            <person name="Zhang Y."/>
        </authorList>
    </citation>
    <scope>NUCLEOTIDE SEQUENCE [LARGE SCALE GENOMIC DNA]</scope>
    <source>
        <strain evidence="2">cv. Niubang</strain>
    </source>
</reference>
<name>A0ACB8XJF5_ARCLA</name>
<proteinExistence type="predicted"/>
<dbReference type="EMBL" id="CM042063">
    <property type="protein sequence ID" value="KAI3667559.1"/>
    <property type="molecule type" value="Genomic_DNA"/>
</dbReference>
<sequence>MPNQGFGMEEETPTTLSDGNRNDERVSQPLSPYYSFWFGTEQTIDEASCIIKCLEWRRKPPTTLSDGNRNDERISLPPSLSITLQFLVRNGTEQTIDEASCTIHGTV</sequence>
<accession>A0ACB8XJF5</accession>
<reference evidence="2" key="1">
    <citation type="journal article" date="2022" name="Mol. Ecol. Resour.">
        <title>The genomes of chicory, endive, great burdock and yacon provide insights into Asteraceae palaeo-polyploidization history and plant inulin production.</title>
        <authorList>
            <person name="Fan W."/>
            <person name="Wang S."/>
            <person name="Wang H."/>
            <person name="Wang A."/>
            <person name="Jiang F."/>
            <person name="Liu H."/>
            <person name="Zhao H."/>
            <person name="Xu D."/>
            <person name="Zhang Y."/>
        </authorList>
    </citation>
    <scope>NUCLEOTIDE SEQUENCE [LARGE SCALE GENOMIC DNA]</scope>
    <source>
        <strain evidence="2">cv. Niubang</strain>
    </source>
</reference>
<evidence type="ECO:0000313" key="2">
    <source>
        <dbReference type="Proteomes" id="UP001055879"/>
    </source>
</evidence>
<gene>
    <name evidence="1" type="ORF">L6452_42624</name>
</gene>
<keyword evidence="2" id="KW-1185">Reference proteome</keyword>
<dbReference type="Proteomes" id="UP001055879">
    <property type="component" value="Linkage Group LG17"/>
</dbReference>